<sequence>MSAEEEAARALADALWHAPVDPDLGFRQNCDEMGAHLAALGYRLTTVEHVHYAPLDAAPGMTIHAGGLTMITPPPPATHRRRTFLGPWEPMPEGEAVEADSITFSSEGQP</sequence>
<name>A0A4Y5P090_9CAUD</name>
<feature type="region of interest" description="Disordered" evidence="1">
    <location>
        <begin position="91"/>
        <end position="110"/>
    </location>
</feature>
<dbReference type="Proteomes" id="UP000308639">
    <property type="component" value="Segment"/>
</dbReference>
<reference evidence="2 3" key="1">
    <citation type="submission" date="2019-05" db="EMBL/GenBank/DDBJ databases">
        <authorList>
            <person name="Kistemaker R.M."/>
            <person name="Teasley A."/>
            <person name="Collins F.P."/>
            <person name="Cook L.J."/>
            <person name="Dishman K.E."/>
            <person name="Glover S.Z."/>
            <person name="Goodman I.J."/>
            <person name="Josey A.G."/>
            <person name="Pickens K.T."/>
            <person name="Moliis A.N."/>
            <person name="Ray T.E."/>
            <person name="Roseboro Y.S."/>
            <person name="Swarts R.A."/>
            <person name="Whitcomb A.M."/>
            <person name="Leonard J.E."/>
            <person name="Collins D.P."/>
            <person name="Washington J.M."/>
            <person name="Garlena R.A."/>
            <person name="Russell D.A."/>
            <person name="Pope W.H."/>
            <person name="Jacobs-Sera D."/>
            <person name="Hatfull G.F."/>
        </authorList>
    </citation>
    <scope>NUCLEOTIDE SEQUENCE [LARGE SCALE GENOMIC DNA]</scope>
</reference>
<evidence type="ECO:0000313" key="2">
    <source>
        <dbReference type="EMBL" id="QCW22648.1"/>
    </source>
</evidence>
<evidence type="ECO:0000256" key="1">
    <source>
        <dbReference type="SAM" id="MobiDB-lite"/>
    </source>
</evidence>
<proteinExistence type="predicted"/>
<gene>
    <name evidence="2" type="primary">90</name>
    <name evidence="2" type="ORF">SEA_PIPERIS_90</name>
</gene>
<dbReference type="EMBL" id="MK875798">
    <property type="protein sequence ID" value="QCW22648.1"/>
    <property type="molecule type" value="Genomic_DNA"/>
</dbReference>
<protein>
    <submittedName>
        <fullName evidence="2">Uncharacterized protein</fullName>
    </submittedName>
</protein>
<organism evidence="2 3">
    <name type="scientific">Microbacterium phage Piperis</name>
    <dbReference type="NCBI Taxonomy" id="2584496"/>
    <lineage>
        <taxon>Viruses</taxon>
        <taxon>Duplodnaviria</taxon>
        <taxon>Heunggongvirae</taxon>
        <taxon>Uroviricota</taxon>
        <taxon>Caudoviricetes</taxon>
        <taxon>Hodgkinviridae</taxon>
        <taxon>Quhwahvirus</taxon>
        <taxon>Quhwahvirus pulchra</taxon>
        <taxon>Quhwahvirus kaihaidragon</taxon>
    </lineage>
</organism>
<evidence type="ECO:0000313" key="3">
    <source>
        <dbReference type="Proteomes" id="UP000308639"/>
    </source>
</evidence>
<accession>A0A4Y5P090</accession>